<keyword evidence="2" id="KW-1003">Cell membrane</keyword>
<dbReference type="Proteomes" id="UP000515160">
    <property type="component" value="Chromosome 3"/>
</dbReference>
<feature type="transmembrane region" description="Helical" evidence="10">
    <location>
        <begin position="260"/>
        <end position="283"/>
    </location>
</feature>
<comment type="caution">
    <text evidence="10">Lacks conserved residue(s) required for the propagation of feature annotation.</text>
</comment>
<evidence type="ECO:0000256" key="9">
    <source>
        <dbReference type="ARBA" id="ARBA00023224"/>
    </source>
</evidence>
<keyword evidence="7 10" id="KW-0472">Membrane</keyword>
<dbReference type="GeneID" id="117566609"/>
<keyword evidence="11" id="KW-1185">Reference proteome</keyword>
<sequence>MSIRPSENFSRIIRVVRNVAVCLGMDTYDPNYRVNKKTAMTLSAIIIYSGFTITTVIRLKNWKFALQALVLAGFVIQSLNKFYVGVRHSQKIYQIYHSVIKIYKEFENYPDPRYASDLHQSCRRLRTALIVASIMYAVGVVGMIMLPIFVSLFTDKFTFMHFHIPGIDVTTEMGAWITQAVHAVSMAIAGLGLLAGDSTIIVFLMQPFVFVDILRLKIYVFNQFVDIPGTRSESEIQRMLVDIMKFHQEYLRFIFRCNDLLSSIVSTQVSSAGVCIIMTIFVLMTSDWLGGYCFAIVLIPNLYIYCILGTFVENCSATIMYEVYNISFYNLKARHQRQVLFMLSKTQRTEMMQVLGVMPLDVSTALQVTKSIYSVTMVMINFLIIK</sequence>
<feature type="transmembrane region" description="Helical" evidence="10">
    <location>
        <begin position="289"/>
        <end position="312"/>
    </location>
</feature>
<protein>
    <recommendedName>
        <fullName evidence="10">Odorant receptor</fullName>
    </recommendedName>
</protein>
<feature type="transmembrane region" description="Helical" evidence="10">
    <location>
        <begin position="173"/>
        <end position="195"/>
    </location>
</feature>
<dbReference type="OrthoDB" id="6765072at2759"/>
<feature type="transmembrane region" description="Helical" evidence="10">
    <location>
        <begin position="64"/>
        <end position="84"/>
    </location>
</feature>
<keyword evidence="5 10" id="KW-0552">Olfaction</keyword>
<dbReference type="PANTHER" id="PTHR21137">
    <property type="entry name" value="ODORANT RECEPTOR"/>
    <property type="match status" value="1"/>
</dbReference>
<keyword evidence="4 10" id="KW-0812">Transmembrane</keyword>
<evidence type="ECO:0000256" key="5">
    <source>
        <dbReference type="ARBA" id="ARBA00022725"/>
    </source>
</evidence>
<dbReference type="GO" id="GO:0004984">
    <property type="term" value="F:olfactory receptor activity"/>
    <property type="evidence" value="ECO:0007669"/>
    <property type="project" value="InterPro"/>
</dbReference>
<organism evidence="11 12">
    <name type="scientific">Drosophila albomicans</name>
    <name type="common">Fruit fly</name>
    <dbReference type="NCBI Taxonomy" id="7291"/>
    <lineage>
        <taxon>Eukaryota</taxon>
        <taxon>Metazoa</taxon>
        <taxon>Ecdysozoa</taxon>
        <taxon>Arthropoda</taxon>
        <taxon>Hexapoda</taxon>
        <taxon>Insecta</taxon>
        <taxon>Pterygota</taxon>
        <taxon>Neoptera</taxon>
        <taxon>Endopterygota</taxon>
        <taxon>Diptera</taxon>
        <taxon>Brachycera</taxon>
        <taxon>Muscomorpha</taxon>
        <taxon>Ephydroidea</taxon>
        <taxon>Drosophilidae</taxon>
        <taxon>Drosophila</taxon>
    </lineage>
</organism>
<dbReference type="GO" id="GO:0005886">
    <property type="term" value="C:plasma membrane"/>
    <property type="evidence" value="ECO:0007669"/>
    <property type="project" value="UniProtKB-SubCell"/>
</dbReference>
<name>A0A6P8WUE4_DROAB</name>
<evidence type="ECO:0000256" key="6">
    <source>
        <dbReference type="ARBA" id="ARBA00022989"/>
    </source>
</evidence>
<evidence type="ECO:0000256" key="10">
    <source>
        <dbReference type="RuleBase" id="RU351113"/>
    </source>
</evidence>
<evidence type="ECO:0000313" key="11">
    <source>
        <dbReference type="Proteomes" id="UP000515160"/>
    </source>
</evidence>
<dbReference type="GO" id="GO:0007165">
    <property type="term" value="P:signal transduction"/>
    <property type="evidence" value="ECO:0007669"/>
    <property type="project" value="UniProtKB-KW"/>
</dbReference>
<dbReference type="PANTHER" id="PTHR21137:SF35">
    <property type="entry name" value="ODORANT RECEPTOR 19A-RELATED"/>
    <property type="match status" value="1"/>
</dbReference>
<evidence type="ECO:0000256" key="3">
    <source>
        <dbReference type="ARBA" id="ARBA00022606"/>
    </source>
</evidence>
<comment type="similarity">
    <text evidence="10">Belongs to the insect chemoreceptor superfamily. Heteromeric odorant receptor channel (TC 1.A.69) family.</text>
</comment>
<accession>A0A6P8WUE4</accession>
<evidence type="ECO:0000256" key="1">
    <source>
        <dbReference type="ARBA" id="ARBA00004651"/>
    </source>
</evidence>
<evidence type="ECO:0000256" key="8">
    <source>
        <dbReference type="ARBA" id="ARBA00023170"/>
    </source>
</evidence>
<keyword evidence="6 10" id="KW-1133">Transmembrane helix</keyword>
<evidence type="ECO:0000256" key="2">
    <source>
        <dbReference type="ARBA" id="ARBA00022475"/>
    </source>
</evidence>
<dbReference type="AlphaFoldDB" id="A0A6P8WUE4"/>
<comment type="subcellular location">
    <subcellularLocation>
        <location evidence="1 10">Cell membrane</location>
        <topology evidence="1 10">Multi-pass membrane protein</topology>
    </subcellularLocation>
</comment>
<feature type="transmembrane region" description="Helical" evidence="10">
    <location>
        <begin position="39"/>
        <end position="58"/>
    </location>
</feature>
<dbReference type="RefSeq" id="XP_034102040.1">
    <property type="nucleotide sequence ID" value="XM_034246149.1"/>
</dbReference>
<keyword evidence="3 10" id="KW-0716">Sensory transduction</keyword>
<dbReference type="InterPro" id="IPR004117">
    <property type="entry name" value="7tm6_olfct_rcpt"/>
</dbReference>
<reference evidence="12" key="1">
    <citation type="submission" date="2025-08" db="UniProtKB">
        <authorList>
            <consortium name="RefSeq"/>
        </authorList>
    </citation>
    <scope>IDENTIFICATION</scope>
    <source>
        <strain evidence="12">15112-1751.03</strain>
        <tissue evidence="12">Whole Adult</tissue>
    </source>
</reference>
<keyword evidence="9 10" id="KW-0807">Transducer</keyword>
<keyword evidence="8 10" id="KW-0675">Receptor</keyword>
<dbReference type="GO" id="GO:0005549">
    <property type="term" value="F:odorant binding"/>
    <property type="evidence" value="ECO:0007669"/>
    <property type="project" value="InterPro"/>
</dbReference>
<dbReference type="Pfam" id="PF02949">
    <property type="entry name" value="7tm_6"/>
    <property type="match status" value="1"/>
</dbReference>
<proteinExistence type="inferred from homology"/>
<evidence type="ECO:0000256" key="4">
    <source>
        <dbReference type="ARBA" id="ARBA00022692"/>
    </source>
</evidence>
<feature type="transmembrane region" description="Helical" evidence="10">
    <location>
        <begin position="128"/>
        <end position="153"/>
    </location>
</feature>
<evidence type="ECO:0000313" key="12">
    <source>
        <dbReference type="RefSeq" id="XP_034102040.1"/>
    </source>
</evidence>
<evidence type="ECO:0000256" key="7">
    <source>
        <dbReference type="ARBA" id="ARBA00023136"/>
    </source>
</evidence>
<gene>
    <name evidence="12" type="primary">LOC117566609</name>
</gene>